<dbReference type="EMBL" id="JACIIG010000007">
    <property type="protein sequence ID" value="MBB4569240.1"/>
    <property type="molecule type" value="Genomic_DNA"/>
</dbReference>
<dbReference type="OrthoDB" id="9926922at2"/>
<evidence type="ECO:0000313" key="1">
    <source>
        <dbReference type="EMBL" id="MBB4569240.1"/>
    </source>
</evidence>
<reference evidence="1 2" key="1">
    <citation type="submission" date="2020-08" db="EMBL/GenBank/DDBJ databases">
        <title>Genomic Encyclopedia of Type Strains, Phase IV (KMG-V): Genome sequencing to study the core and pangenomes of soil and plant-associated prokaryotes.</title>
        <authorList>
            <person name="Whitman W."/>
        </authorList>
    </citation>
    <scope>NUCLEOTIDE SEQUENCE [LARGE SCALE GENOMIC DNA]</scope>
    <source>
        <strain evidence="1 2">SEMIA 492</strain>
    </source>
</reference>
<evidence type="ECO:0000313" key="2">
    <source>
        <dbReference type="Proteomes" id="UP000543836"/>
    </source>
</evidence>
<comment type="caution">
    <text evidence="1">The sequence shown here is derived from an EMBL/GenBank/DDBJ whole genome shotgun (WGS) entry which is preliminary data.</text>
</comment>
<organism evidence="1 2">
    <name type="scientific">Rhizobium leucaenae</name>
    <dbReference type="NCBI Taxonomy" id="29450"/>
    <lineage>
        <taxon>Bacteria</taxon>
        <taxon>Pseudomonadati</taxon>
        <taxon>Pseudomonadota</taxon>
        <taxon>Alphaproteobacteria</taxon>
        <taxon>Hyphomicrobiales</taxon>
        <taxon>Rhizobiaceae</taxon>
        <taxon>Rhizobium/Agrobacterium group</taxon>
        <taxon>Rhizobium</taxon>
    </lineage>
</organism>
<name>A0A7W6ZVA3_9HYPH</name>
<evidence type="ECO:0008006" key="3">
    <source>
        <dbReference type="Google" id="ProtNLM"/>
    </source>
</evidence>
<gene>
    <name evidence="1" type="ORF">GGE60_003359</name>
</gene>
<protein>
    <recommendedName>
        <fullName evidence="3">Type II secretion system protein</fullName>
    </recommendedName>
</protein>
<dbReference type="RefSeq" id="WP_028752476.1">
    <property type="nucleotide sequence ID" value="NZ_JACIIG010000007.1"/>
</dbReference>
<dbReference type="AlphaFoldDB" id="A0A7W6ZVA3"/>
<dbReference type="GeneID" id="32528117"/>
<sequence length="138" mass="14665">MYQLILGAIAIVIFAALTLLLWLGGHHWADARLRAELVAVAQQEQQIGGALMLYRQDNVRSPNGEDAALLAQLHLGGYLRDVPPGAWSVSSDGQRMSKHLAGQTVASCAKMNALAGFGADCPPCDSDADKSVPICQQP</sequence>
<proteinExistence type="predicted"/>
<keyword evidence="2" id="KW-1185">Reference proteome</keyword>
<accession>A0A7W6ZVA3</accession>
<dbReference type="Proteomes" id="UP000543836">
    <property type="component" value="Unassembled WGS sequence"/>
</dbReference>